<dbReference type="Proteomes" id="UP000236903">
    <property type="component" value="Chromosome"/>
</dbReference>
<sequence>MQGQHTGVFDYRTDAERPERHYHAECSALYISLLLILAKGRGSGLVRERAGIFSENASTEIPSSRTSPLPQSSIFKESQDFVQNAGAIIS</sequence>
<dbReference type="AlphaFoldDB" id="A0AAD0M6C2"/>
<evidence type="ECO:0000313" key="1">
    <source>
        <dbReference type="EMBL" id="AVB22502.1"/>
    </source>
</evidence>
<proteinExistence type="predicted"/>
<name>A0AAD0M6C2_9PSED</name>
<gene>
    <name evidence="1" type="ORF">BKM03_27285</name>
</gene>
<dbReference type="KEGG" id="pavl:BKM03_27285"/>
<evidence type="ECO:0000313" key="2">
    <source>
        <dbReference type="Proteomes" id="UP000236903"/>
    </source>
</evidence>
<accession>A0AAD0M6C2</accession>
<dbReference type="EMBL" id="CP026562">
    <property type="protein sequence ID" value="AVB22502.1"/>
    <property type="molecule type" value="Genomic_DNA"/>
</dbReference>
<reference evidence="1 2" key="1">
    <citation type="submission" date="2018-02" db="EMBL/GenBank/DDBJ databases">
        <title>Comparative genomics of Pseudomonas syringae.</title>
        <authorList>
            <person name="Hulin M.T."/>
        </authorList>
    </citation>
    <scope>NUCLEOTIDE SEQUENCE [LARGE SCALE GENOMIC DNA]</scope>
    <source>
        <strain evidence="1 2">R2leaf</strain>
    </source>
</reference>
<protein>
    <submittedName>
        <fullName evidence="1">Uncharacterized protein</fullName>
    </submittedName>
</protein>
<organism evidence="1 2">
    <name type="scientific">Pseudomonas avellanae</name>
    <dbReference type="NCBI Taxonomy" id="46257"/>
    <lineage>
        <taxon>Bacteria</taxon>
        <taxon>Pseudomonadati</taxon>
        <taxon>Pseudomonadota</taxon>
        <taxon>Gammaproteobacteria</taxon>
        <taxon>Pseudomonadales</taxon>
        <taxon>Pseudomonadaceae</taxon>
        <taxon>Pseudomonas</taxon>
    </lineage>
</organism>